<proteinExistence type="predicted"/>
<gene>
    <name evidence="1" type="ORF">BDV41DRAFT_521957</name>
</gene>
<dbReference type="AlphaFoldDB" id="A0A5N6WD04"/>
<reference evidence="2" key="1">
    <citation type="submission" date="2019-04" db="EMBL/GenBank/DDBJ databases">
        <title>Friends and foes A comparative genomics studyof 23 Aspergillus species from section Flavi.</title>
        <authorList>
            <consortium name="DOE Joint Genome Institute"/>
            <person name="Kjaerbolling I."/>
            <person name="Vesth T."/>
            <person name="Frisvad J.C."/>
            <person name="Nybo J.L."/>
            <person name="Theobald S."/>
            <person name="Kildgaard S."/>
            <person name="Isbrandt T."/>
            <person name="Kuo A."/>
            <person name="Sato A."/>
            <person name="Lyhne E.K."/>
            <person name="Kogle M.E."/>
            <person name="Wiebenga A."/>
            <person name="Kun R.S."/>
            <person name="Lubbers R.J."/>
            <person name="Makela M.R."/>
            <person name="Barry K."/>
            <person name="Chovatia M."/>
            <person name="Clum A."/>
            <person name="Daum C."/>
            <person name="Haridas S."/>
            <person name="He G."/>
            <person name="LaButti K."/>
            <person name="Lipzen A."/>
            <person name="Mondo S."/>
            <person name="Riley R."/>
            <person name="Salamov A."/>
            <person name="Simmons B.A."/>
            <person name="Magnuson J.K."/>
            <person name="Henrissat B."/>
            <person name="Mortensen U.H."/>
            <person name="Larsen T.O."/>
            <person name="Devries R.P."/>
            <person name="Grigoriev I.V."/>
            <person name="Machida M."/>
            <person name="Baker S.E."/>
            <person name="Andersen M.R."/>
        </authorList>
    </citation>
    <scope>NUCLEOTIDE SEQUENCE [LARGE SCALE GENOMIC DNA]</scope>
    <source>
        <strain evidence="2">CBS 130015</strain>
    </source>
</reference>
<protein>
    <submittedName>
        <fullName evidence="1">Uncharacterized protein</fullName>
    </submittedName>
</protein>
<dbReference type="EMBL" id="ML738296">
    <property type="protein sequence ID" value="KAE8318735.1"/>
    <property type="molecule type" value="Genomic_DNA"/>
</dbReference>
<organism evidence="1 2">
    <name type="scientific">Aspergillus transmontanensis</name>
    <dbReference type="NCBI Taxonomy" id="1034304"/>
    <lineage>
        <taxon>Eukaryota</taxon>
        <taxon>Fungi</taxon>
        <taxon>Dikarya</taxon>
        <taxon>Ascomycota</taxon>
        <taxon>Pezizomycotina</taxon>
        <taxon>Eurotiomycetes</taxon>
        <taxon>Eurotiomycetidae</taxon>
        <taxon>Eurotiales</taxon>
        <taxon>Aspergillaceae</taxon>
        <taxon>Aspergillus</taxon>
        <taxon>Aspergillus subgen. Circumdati</taxon>
    </lineage>
</organism>
<keyword evidence="2" id="KW-1185">Reference proteome</keyword>
<sequence>MRPKFRCYTSFTRNNAGFKRQLSLISVHTKFPATMYRFQTQRNSHLFNQQEAKGGYTQEGVTVSENGLVTLCCLGLFPTLIGQLLDRILS</sequence>
<evidence type="ECO:0000313" key="1">
    <source>
        <dbReference type="EMBL" id="KAE8318735.1"/>
    </source>
</evidence>
<evidence type="ECO:0000313" key="2">
    <source>
        <dbReference type="Proteomes" id="UP000325433"/>
    </source>
</evidence>
<name>A0A5N6WD04_9EURO</name>
<accession>A0A5N6WD04</accession>
<dbReference type="Proteomes" id="UP000325433">
    <property type="component" value="Unassembled WGS sequence"/>
</dbReference>